<sequence length="71" mass="8144">MRKTLYFRMPCVLHDGRSRPRLGTISASGTRKRSEQRHFGVPVQKKVEVVIEDARHTEKATEKATGESVRH</sequence>
<gene>
    <name evidence="2" type="ORF">V5799_024903</name>
</gene>
<protein>
    <submittedName>
        <fullName evidence="2">Uncharacterized protein</fullName>
    </submittedName>
</protein>
<organism evidence="2 3">
    <name type="scientific">Amblyomma americanum</name>
    <name type="common">Lone star tick</name>
    <dbReference type="NCBI Taxonomy" id="6943"/>
    <lineage>
        <taxon>Eukaryota</taxon>
        <taxon>Metazoa</taxon>
        <taxon>Ecdysozoa</taxon>
        <taxon>Arthropoda</taxon>
        <taxon>Chelicerata</taxon>
        <taxon>Arachnida</taxon>
        <taxon>Acari</taxon>
        <taxon>Parasitiformes</taxon>
        <taxon>Ixodida</taxon>
        <taxon>Ixodoidea</taxon>
        <taxon>Ixodidae</taxon>
        <taxon>Amblyomminae</taxon>
        <taxon>Amblyomma</taxon>
    </lineage>
</organism>
<accession>A0AAQ4EAZ5</accession>
<evidence type="ECO:0000313" key="3">
    <source>
        <dbReference type="Proteomes" id="UP001321473"/>
    </source>
</evidence>
<comment type="caution">
    <text evidence="2">The sequence shown here is derived from an EMBL/GenBank/DDBJ whole genome shotgun (WGS) entry which is preliminary data.</text>
</comment>
<proteinExistence type="predicted"/>
<keyword evidence="3" id="KW-1185">Reference proteome</keyword>
<dbReference type="AlphaFoldDB" id="A0AAQ4EAZ5"/>
<reference evidence="2 3" key="1">
    <citation type="journal article" date="2023" name="Arcadia Sci">
        <title>De novo assembly of a long-read Amblyomma americanum tick genome.</title>
        <authorList>
            <person name="Chou S."/>
            <person name="Poskanzer K.E."/>
            <person name="Rollins M."/>
            <person name="Thuy-Boun P.S."/>
        </authorList>
    </citation>
    <scope>NUCLEOTIDE SEQUENCE [LARGE SCALE GENOMIC DNA]</scope>
    <source>
        <strain evidence="2">F_SG_1</strain>
        <tissue evidence="2">Salivary glands</tissue>
    </source>
</reference>
<dbReference type="EMBL" id="JARKHS020019210">
    <property type="protein sequence ID" value="KAK8771854.1"/>
    <property type="molecule type" value="Genomic_DNA"/>
</dbReference>
<feature type="region of interest" description="Disordered" evidence="1">
    <location>
        <begin position="17"/>
        <end position="40"/>
    </location>
</feature>
<name>A0AAQ4EAZ5_AMBAM</name>
<evidence type="ECO:0000256" key="1">
    <source>
        <dbReference type="SAM" id="MobiDB-lite"/>
    </source>
</evidence>
<dbReference type="Proteomes" id="UP001321473">
    <property type="component" value="Unassembled WGS sequence"/>
</dbReference>
<evidence type="ECO:0000313" key="2">
    <source>
        <dbReference type="EMBL" id="KAK8771854.1"/>
    </source>
</evidence>